<evidence type="ECO:0000313" key="2">
    <source>
        <dbReference type="Proteomes" id="UP000216133"/>
    </source>
</evidence>
<evidence type="ECO:0000313" key="1">
    <source>
        <dbReference type="EMBL" id="PAF24376.1"/>
    </source>
</evidence>
<organism evidence="1 2">
    <name type="scientific">Shouchella clausii</name>
    <name type="common">Alkalihalobacillus clausii</name>
    <dbReference type="NCBI Taxonomy" id="79880"/>
    <lineage>
        <taxon>Bacteria</taxon>
        <taxon>Bacillati</taxon>
        <taxon>Bacillota</taxon>
        <taxon>Bacilli</taxon>
        <taxon>Bacillales</taxon>
        <taxon>Bacillaceae</taxon>
        <taxon>Shouchella</taxon>
    </lineage>
</organism>
<dbReference type="Proteomes" id="UP000216133">
    <property type="component" value="Unassembled WGS sequence"/>
</dbReference>
<reference evidence="1 2" key="1">
    <citation type="submission" date="2017-07" db="EMBL/GenBank/DDBJ databases">
        <title>Isolation and whole genome analysis of endospore-forming bacteria from heroin.</title>
        <authorList>
            <person name="Kalinowski J."/>
            <person name="Ahrens B."/>
            <person name="Al-Dilaimi A."/>
            <person name="Winkler A."/>
            <person name="Wibberg D."/>
            <person name="Schleenbecker U."/>
            <person name="Ruckert C."/>
            <person name="Wolfel R."/>
            <person name="Grass G."/>
        </authorList>
    </citation>
    <scope>NUCLEOTIDE SEQUENCE [LARGE SCALE GENOMIC DNA]</scope>
    <source>
        <strain evidence="1 2">7523-2</strain>
    </source>
</reference>
<dbReference type="AlphaFoldDB" id="A0A268RXB0"/>
<name>A0A268RXB0_SHOCL</name>
<dbReference type="RefSeq" id="WP_095328105.1">
    <property type="nucleotide sequence ID" value="NZ_NPBS01000111.1"/>
</dbReference>
<sequence length="76" mass="9227">MTKHERAVYRYEKFLDFYLLEESKGTPIYQLEKTDVNLYFELREHRKKRQREKNEIATTPEGEPIPNTTIDAVFNF</sequence>
<dbReference type="EMBL" id="NPBS01000111">
    <property type="protein sequence ID" value="PAF24376.1"/>
    <property type="molecule type" value="Genomic_DNA"/>
</dbReference>
<comment type="caution">
    <text evidence="1">The sequence shown here is derived from an EMBL/GenBank/DDBJ whole genome shotgun (WGS) entry which is preliminary data.</text>
</comment>
<protein>
    <submittedName>
        <fullName evidence="1">Uncharacterized protein</fullName>
    </submittedName>
</protein>
<proteinExistence type="predicted"/>
<accession>A0A268RXB0</accession>
<gene>
    <name evidence="1" type="ORF">CHH61_18950</name>
</gene>